<dbReference type="InterPro" id="IPR000639">
    <property type="entry name" value="Epox_hydrolase-like"/>
</dbReference>
<dbReference type="PANTHER" id="PTHR43798:SF33">
    <property type="entry name" value="HYDROLASE, PUTATIVE (AFU_ORTHOLOGUE AFUA_2G14860)-RELATED"/>
    <property type="match status" value="1"/>
</dbReference>
<feature type="domain" description="AB hydrolase-1" evidence="1">
    <location>
        <begin position="35"/>
        <end position="276"/>
    </location>
</feature>
<evidence type="ECO:0000313" key="3">
    <source>
        <dbReference type="Proteomes" id="UP001501600"/>
    </source>
</evidence>
<dbReference type="GO" id="GO:0016787">
    <property type="term" value="F:hydrolase activity"/>
    <property type="evidence" value="ECO:0007669"/>
    <property type="project" value="UniProtKB-KW"/>
</dbReference>
<dbReference type="Gene3D" id="3.40.50.1820">
    <property type="entry name" value="alpha/beta hydrolase"/>
    <property type="match status" value="1"/>
</dbReference>
<organism evidence="2 3">
    <name type="scientific">Ferrimonas gelatinilytica</name>
    <dbReference type="NCBI Taxonomy" id="1255257"/>
    <lineage>
        <taxon>Bacteria</taxon>
        <taxon>Pseudomonadati</taxon>
        <taxon>Pseudomonadota</taxon>
        <taxon>Gammaproteobacteria</taxon>
        <taxon>Alteromonadales</taxon>
        <taxon>Ferrimonadaceae</taxon>
        <taxon>Ferrimonas</taxon>
    </lineage>
</organism>
<reference evidence="3" key="1">
    <citation type="journal article" date="2019" name="Int. J. Syst. Evol. Microbiol.">
        <title>The Global Catalogue of Microorganisms (GCM) 10K type strain sequencing project: providing services to taxonomists for standard genome sequencing and annotation.</title>
        <authorList>
            <consortium name="The Broad Institute Genomics Platform"/>
            <consortium name="The Broad Institute Genome Sequencing Center for Infectious Disease"/>
            <person name="Wu L."/>
            <person name="Ma J."/>
        </authorList>
    </citation>
    <scope>NUCLEOTIDE SEQUENCE [LARGE SCALE GENOMIC DNA]</scope>
    <source>
        <strain evidence="3">JCM 18720</strain>
    </source>
</reference>
<dbReference type="PANTHER" id="PTHR43798">
    <property type="entry name" value="MONOACYLGLYCEROL LIPASE"/>
    <property type="match status" value="1"/>
</dbReference>
<name>A0ABP9RX78_9GAMM</name>
<accession>A0ABP9RX78</accession>
<gene>
    <name evidence="2" type="ORF">GCM10025772_09240</name>
</gene>
<dbReference type="Pfam" id="PF00561">
    <property type="entry name" value="Abhydrolase_1"/>
    <property type="match status" value="1"/>
</dbReference>
<dbReference type="SUPFAM" id="SSF53474">
    <property type="entry name" value="alpha/beta-Hydrolases"/>
    <property type="match status" value="1"/>
</dbReference>
<keyword evidence="3" id="KW-1185">Reference proteome</keyword>
<dbReference type="InterPro" id="IPR050266">
    <property type="entry name" value="AB_hydrolase_sf"/>
</dbReference>
<dbReference type="PRINTS" id="PR00412">
    <property type="entry name" value="EPOXHYDRLASE"/>
</dbReference>
<dbReference type="InterPro" id="IPR000073">
    <property type="entry name" value="AB_hydrolase_1"/>
</dbReference>
<comment type="caution">
    <text evidence="2">The sequence shown here is derived from an EMBL/GenBank/DDBJ whole genome shotgun (WGS) entry which is preliminary data.</text>
</comment>
<evidence type="ECO:0000313" key="2">
    <source>
        <dbReference type="EMBL" id="GAA5188684.1"/>
    </source>
</evidence>
<dbReference type="RefSeq" id="WP_345315871.1">
    <property type="nucleotide sequence ID" value="NZ_BAABLF010000005.1"/>
</dbReference>
<evidence type="ECO:0000259" key="1">
    <source>
        <dbReference type="Pfam" id="PF00561"/>
    </source>
</evidence>
<dbReference type="Proteomes" id="UP001501600">
    <property type="component" value="Unassembled WGS sequence"/>
</dbReference>
<protein>
    <submittedName>
        <fullName evidence="2">Alpha/beta hydrolase</fullName>
    </submittedName>
</protein>
<dbReference type="EMBL" id="BAABLF010000005">
    <property type="protein sequence ID" value="GAA5188684.1"/>
    <property type="molecule type" value="Genomic_DNA"/>
</dbReference>
<sequence>MQNTYIPELMHWYQSGQLRTIQGHQLFYGLQGEGPVLVLLHGFPSSSWDWQYLLPMLTPHYRVLYLDMLGFGFSDKPRIGYGIHEQADRVLALMQHLSLKHAHLLAHDYGDTVAQELLARQRRGNSPVYWHSCALLNGGLFPEAHHPLKVQKLLAGPLGPLIVPLLSRKRFERSMMQIWGNTPPSQNTLLGMWQLLNYHNGTRVMPKLLSYMEQRRLSRARWVNALSTCPVPLMLIDGTKDPISGESLVTRFRQLCPNAELVTLEGVGHYPQLEAPEQVFEAYQEFRARLEQNETVSHWA</sequence>
<dbReference type="InterPro" id="IPR029058">
    <property type="entry name" value="AB_hydrolase_fold"/>
</dbReference>
<proteinExistence type="predicted"/>
<keyword evidence="2" id="KW-0378">Hydrolase</keyword>